<name>A0ACA9KXE9_9GLOM</name>
<reference evidence="1" key="1">
    <citation type="submission" date="2021-06" db="EMBL/GenBank/DDBJ databases">
        <authorList>
            <person name="Kallberg Y."/>
            <person name="Tangrot J."/>
            <person name="Rosling A."/>
        </authorList>
    </citation>
    <scope>NUCLEOTIDE SEQUENCE</scope>
    <source>
        <strain evidence="1">CL356</strain>
    </source>
</reference>
<dbReference type="EMBL" id="CAJVPT010003537">
    <property type="protein sequence ID" value="CAG8497128.1"/>
    <property type="molecule type" value="Genomic_DNA"/>
</dbReference>
<organism evidence="1 2">
    <name type="scientific">Acaulospora colombiana</name>
    <dbReference type="NCBI Taxonomy" id="27376"/>
    <lineage>
        <taxon>Eukaryota</taxon>
        <taxon>Fungi</taxon>
        <taxon>Fungi incertae sedis</taxon>
        <taxon>Mucoromycota</taxon>
        <taxon>Glomeromycotina</taxon>
        <taxon>Glomeromycetes</taxon>
        <taxon>Diversisporales</taxon>
        <taxon>Acaulosporaceae</taxon>
        <taxon>Acaulospora</taxon>
    </lineage>
</organism>
<keyword evidence="2" id="KW-1185">Reference proteome</keyword>
<dbReference type="Proteomes" id="UP000789525">
    <property type="component" value="Unassembled WGS sequence"/>
</dbReference>
<proteinExistence type="predicted"/>
<evidence type="ECO:0000313" key="1">
    <source>
        <dbReference type="EMBL" id="CAG8497128.1"/>
    </source>
</evidence>
<sequence length="346" mass="38555">MPRARSSENTKRVKPVGSSLLRKSSKLATPSLTLLPNFARPSSISSSMSSSSDVSSDTTSHSLETGEKVEFANKTMRAYIILAESRGWKNADGSIFPISVTNLCNYICTKKSTNSLKSIKWYLTGFKKYHQNLFHNREWDAACKHPDVINLLNECKTERDAVEESNMKIATRRSRGIPYNKNAVRLKKMVCEQQSTNDARKNIGTNHAAPFTESGFQSTSDPFNRCSMESGFSVLQNEGTNGFPFAFSPFKCNDFSEKSTNLMLSTEEATSNIIAYRPPCIQLPFSTTVIDRNLLNDAKIYPETSMVVRNVEGKEASGEDVTIDSLPDSEDLTEFSVENAILMIKK</sequence>
<accession>A0ACA9KXE9</accession>
<gene>
    <name evidence="1" type="ORF">ACOLOM_LOCUS2633</name>
</gene>
<protein>
    <submittedName>
        <fullName evidence="1">4637_t:CDS:1</fullName>
    </submittedName>
</protein>
<evidence type="ECO:0000313" key="2">
    <source>
        <dbReference type="Proteomes" id="UP000789525"/>
    </source>
</evidence>
<comment type="caution">
    <text evidence="1">The sequence shown here is derived from an EMBL/GenBank/DDBJ whole genome shotgun (WGS) entry which is preliminary data.</text>
</comment>